<dbReference type="AlphaFoldDB" id="A0A512IIT0"/>
<dbReference type="SUPFAM" id="SSF47598">
    <property type="entry name" value="Ribbon-helix-helix"/>
    <property type="match status" value="1"/>
</dbReference>
<organism evidence="2 3">
    <name type="scientific">Kocuria turfanensis</name>
    <dbReference type="NCBI Taxonomy" id="388357"/>
    <lineage>
        <taxon>Bacteria</taxon>
        <taxon>Bacillati</taxon>
        <taxon>Actinomycetota</taxon>
        <taxon>Actinomycetes</taxon>
        <taxon>Micrococcales</taxon>
        <taxon>Micrococcaceae</taxon>
        <taxon>Kocuria</taxon>
    </lineage>
</organism>
<protein>
    <recommendedName>
        <fullName evidence="1">Ribbon-helix-helix protein CopG domain-containing protein</fullName>
    </recommendedName>
</protein>
<dbReference type="CDD" id="cd22233">
    <property type="entry name" value="RHH_CopAso-like"/>
    <property type="match status" value="1"/>
</dbReference>
<dbReference type="Proteomes" id="UP000321103">
    <property type="component" value="Unassembled WGS sequence"/>
</dbReference>
<evidence type="ECO:0000313" key="2">
    <source>
        <dbReference type="EMBL" id="GEO97600.1"/>
    </source>
</evidence>
<dbReference type="GO" id="GO:0006355">
    <property type="term" value="P:regulation of DNA-templated transcription"/>
    <property type="evidence" value="ECO:0007669"/>
    <property type="project" value="InterPro"/>
</dbReference>
<dbReference type="InterPro" id="IPR002145">
    <property type="entry name" value="CopG"/>
</dbReference>
<keyword evidence="3" id="KW-1185">Reference proteome</keyword>
<evidence type="ECO:0000259" key="1">
    <source>
        <dbReference type="Pfam" id="PF01402"/>
    </source>
</evidence>
<evidence type="ECO:0000313" key="3">
    <source>
        <dbReference type="Proteomes" id="UP000321103"/>
    </source>
</evidence>
<dbReference type="Pfam" id="PF01402">
    <property type="entry name" value="RHH_1"/>
    <property type="match status" value="1"/>
</dbReference>
<accession>A0A512IIT0</accession>
<sequence>MEKRTAPGGQVVSVRLPVEVIERLDRLAETTQRSRGYYLREAIEELLPTMEARYWAHRVEERHQVERRAFGGLMAQLNEPPEAPEG</sequence>
<dbReference type="Gene3D" id="1.10.1220.10">
    <property type="entry name" value="Met repressor-like"/>
    <property type="match status" value="1"/>
</dbReference>
<proteinExistence type="predicted"/>
<dbReference type="EMBL" id="BJZS01000172">
    <property type="protein sequence ID" value="GEO97600.1"/>
    <property type="molecule type" value="Genomic_DNA"/>
</dbReference>
<name>A0A512IIT0_9MICC</name>
<comment type="caution">
    <text evidence="2">The sequence shown here is derived from an EMBL/GenBank/DDBJ whole genome shotgun (WGS) entry which is preliminary data.</text>
</comment>
<feature type="domain" description="Ribbon-helix-helix protein CopG" evidence="1">
    <location>
        <begin position="11"/>
        <end position="47"/>
    </location>
</feature>
<dbReference type="InterPro" id="IPR010985">
    <property type="entry name" value="Ribbon_hlx_hlx"/>
</dbReference>
<gene>
    <name evidence="2" type="ORF">KTU01_37230</name>
</gene>
<dbReference type="RefSeq" id="WP_222596097.1">
    <property type="nucleotide sequence ID" value="NZ_BJZS01000172.1"/>
</dbReference>
<dbReference type="InterPro" id="IPR013321">
    <property type="entry name" value="Arc_rbn_hlx_hlx"/>
</dbReference>
<reference evidence="2 3" key="1">
    <citation type="submission" date="2019-07" db="EMBL/GenBank/DDBJ databases">
        <title>Whole genome shotgun sequence of Kocuria turfanensis NBRC 107627.</title>
        <authorList>
            <person name="Hosoyama A."/>
            <person name="Uohara A."/>
            <person name="Ohji S."/>
            <person name="Ichikawa N."/>
        </authorList>
    </citation>
    <scope>NUCLEOTIDE SEQUENCE [LARGE SCALE GENOMIC DNA]</scope>
    <source>
        <strain evidence="2 3">NBRC 107627</strain>
    </source>
</reference>